<dbReference type="InterPro" id="IPR016181">
    <property type="entry name" value="Acyl_CoA_acyltransferase"/>
</dbReference>
<dbReference type="GeneID" id="77257089"/>
<evidence type="ECO:0000313" key="11">
    <source>
        <dbReference type="EMBL" id="ARM85207.1"/>
    </source>
</evidence>
<evidence type="ECO:0000256" key="6">
    <source>
        <dbReference type="ARBA" id="ARBA00038095"/>
    </source>
</evidence>
<evidence type="ECO:0000256" key="2">
    <source>
        <dbReference type="ARBA" id="ARBA00022516"/>
    </source>
</evidence>
<dbReference type="Proteomes" id="UP000193100">
    <property type="component" value="Chromosome"/>
</dbReference>
<evidence type="ECO:0000256" key="10">
    <source>
        <dbReference type="ARBA" id="ARBA00047785"/>
    </source>
</evidence>
<proteinExistence type="inferred from homology"/>
<keyword evidence="5" id="KW-0012">Acyltransferase</keyword>
<comment type="function">
    <text evidence="9">Catalyzes the first step in the biosynthesis of ornithine lipids, which are phosphorus-free membrane lipids. Catalyzes the 3-hydroxyacyl-acyl carrier protein-dependent acylation of ornithine to form lyso-ornithine lipid (LOL).</text>
</comment>
<sequence length="254" mass="28452">MNAQTARLSRSARQLKTVITQQPDLVESAQKLRYQVFSEEYGSDLGATVPGIDADEFDRFCDHLIVTDENTGELVATTRVLHHSQAMEAGGFYSEGEFELSSLYQLPGTVAELGRTCVHPDYRNGATISLLWASVAEYLVSRNVDYLIGCASIGMSDGGLKAWRIARYLQREFLAGEEYRVTPLRAMPHLTHTVSEDRPVDVPALIKAYMRLGARVCGEPCWDPDFRCADLLVVLDVNNLASRYSRHFMRKQAQ</sequence>
<name>A0A1W6KCU4_9GAMM</name>
<comment type="pathway">
    <text evidence="1">Lipid metabolism.</text>
</comment>
<dbReference type="PANTHER" id="PTHR37323">
    <property type="entry name" value="GCN5-RELATED N-ACETYLTRANSFERASE"/>
    <property type="match status" value="1"/>
</dbReference>
<dbReference type="Gene3D" id="3.40.630.30">
    <property type="match status" value="1"/>
</dbReference>
<accession>A0A1W6KCU4</accession>
<evidence type="ECO:0000313" key="12">
    <source>
        <dbReference type="Proteomes" id="UP000193100"/>
    </source>
</evidence>
<dbReference type="GO" id="GO:0006629">
    <property type="term" value="P:lipid metabolic process"/>
    <property type="evidence" value="ECO:0007669"/>
    <property type="project" value="UniProtKB-KW"/>
</dbReference>
<evidence type="ECO:0000256" key="7">
    <source>
        <dbReference type="ARBA" id="ARBA00039058"/>
    </source>
</evidence>
<protein>
    <recommendedName>
        <fullName evidence="8">L-ornithine N(alpha)-acyltransferase</fullName>
        <ecNumber evidence="7">2.3.2.30</ecNumber>
    </recommendedName>
</protein>
<dbReference type="InterPro" id="IPR052351">
    <property type="entry name" value="Ornithine_N-alpha-AT"/>
</dbReference>
<gene>
    <name evidence="11" type="ORF">MARSALSMR5_03164</name>
</gene>
<dbReference type="AlphaFoldDB" id="A0A1W6KCU4"/>
<dbReference type="Pfam" id="PF13444">
    <property type="entry name" value="Acetyltransf_5"/>
    <property type="match status" value="1"/>
</dbReference>
<dbReference type="EMBL" id="CP020931">
    <property type="protein sequence ID" value="ARM85207.1"/>
    <property type="molecule type" value="Genomic_DNA"/>
</dbReference>
<dbReference type="RefSeq" id="WP_075195990.1">
    <property type="nucleotide sequence ID" value="NZ_CP020931.1"/>
</dbReference>
<evidence type="ECO:0000256" key="9">
    <source>
        <dbReference type="ARBA" id="ARBA00045724"/>
    </source>
</evidence>
<evidence type="ECO:0000256" key="8">
    <source>
        <dbReference type="ARBA" id="ARBA00039866"/>
    </source>
</evidence>
<evidence type="ECO:0000256" key="3">
    <source>
        <dbReference type="ARBA" id="ARBA00022679"/>
    </source>
</evidence>
<keyword evidence="3 11" id="KW-0808">Transferase</keyword>
<evidence type="ECO:0000256" key="4">
    <source>
        <dbReference type="ARBA" id="ARBA00023098"/>
    </source>
</evidence>
<dbReference type="EC" id="2.3.2.30" evidence="7"/>
<organism evidence="11 12">
    <name type="scientific">Marinobacter salarius</name>
    <dbReference type="NCBI Taxonomy" id="1420917"/>
    <lineage>
        <taxon>Bacteria</taxon>
        <taxon>Pseudomonadati</taxon>
        <taxon>Pseudomonadota</taxon>
        <taxon>Gammaproteobacteria</taxon>
        <taxon>Pseudomonadales</taxon>
        <taxon>Marinobacteraceae</taxon>
        <taxon>Marinobacter</taxon>
    </lineage>
</organism>
<dbReference type="GO" id="GO:0043810">
    <property type="term" value="F:ornithine-acyl [acyl carrier protein] N-acyltransferase activity"/>
    <property type="evidence" value="ECO:0007669"/>
    <property type="project" value="UniProtKB-EC"/>
</dbReference>
<comment type="catalytic activity">
    <reaction evidence="10">
        <text>a (3R)-hydroxyacyl-[ACP] + L-ornithine = a lyso-ornithine lipid + holo-[ACP] + H(+)</text>
        <dbReference type="Rhea" id="RHEA:20633"/>
        <dbReference type="Rhea" id="RHEA-COMP:9685"/>
        <dbReference type="Rhea" id="RHEA-COMP:9945"/>
        <dbReference type="ChEBI" id="CHEBI:15378"/>
        <dbReference type="ChEBI" id="CHEBI:46911"/>
        <dbReference type="ChEBI" id="CHEBI:64479"/>
        <dbReference type="ChEBI" id="CHEBI:78827"/>
        <dbReference type="ChEBI" id="CHEBI:138482"/>
        <dbReference type="EC" id="2.3.2.30"/>
    </reaction>
    <physiologicalReaction direction="left-to-right" evidence="10">
        <dbReference type="Rhea" id="RHEA:20634"/>
    </physiologicalReaction>
</comment>
<reference evidence="11 12" key="1">
    <citation type="submission" date="2017-04" db="EMBL/GenBank/DDBJ databases">
        <title>Genome Sequence of Marinobacter salarius strain SMR5 Isolated from a culture of the Diatom Skeletonema marinoi.</title>
        <authorList>
            <person name="Topel M."/>
            <person name="Pinder M.I.M."/>
            <person name="Johansson O.N."/>
            <person name="Kourtchenko O."/>
            <person name="Godhe A."/>
            <person name="Clarke A.K."/>
        </authorList>
    </citation>
    <scope>NUCLEOTIDE SEQUENCE [LARGE SCALE GENOMIC DNA]</scope>
    <source>
        <strain evidence="11 12">SMR5</strain>
    </source>
</reference>
<evidence type="ECO:0000256" key="1">
    <source>
        <dbReference type="ARBA" id="ARBA00005189"/>
    </source>
</evidence>
<dbReference type="STRING" id="1420917.AU15_08970"/>
<keyword evidence="4" id="KW-0443">Lipid metabolism</keyword>
<comment type="similarity">
    <text evidence="6">Belongs to the acetyltransferase family. OlsB subfamily.</text>
</comment>
<evidence type="ECO:0000256" key="5">
    <source>
        <dbReference type="ARBA" id="ARBA00023315"/>
    </source>
</evidence>
<keyword evidence="2" id="KW-0444">Lipid biosynthesis</keyword>
<dbReference type="PANTHER" id="PTHR37323:SF1">
    <property type="entry name" value="L-ORNITHINE N(ALPHA)-ACYLTRANSFERASE"/>
    <property type="match status" value="1"/>
</dbReference>
<dbReference type="SUPFAM" id="SSF55729">
    <property type="entry name" value="Acyl-CoA N-acyltransferases (Nat)"/>
    <property type="match status" value="1"/>
</dbReference>